<feature type="domain" description="Aminotransferase class V" evidence="10">
    <location>
        <begin position="347"/>
        <end position="716"/>
    </location>
</feature>
<dbReference type="Gene3D" id="3.90.1150.10">
    <property type="entry name" value="Aspartate Aminotransferase, domain 1"/>
    <property type="match status" value="1"/>
</dbReference>
<feature type="region of interest" description="Disordered" evidence="9">
    <location>
        <begin position="1"/>
        <end position="27"/>
    </location>
</feature>
<dbReference type="InterPro" id="IPR015421">
    <property type="entry name" value="PyrdxlP-dep_Trfase_major"/>
</dbReference>
<dbReference type="PANTHER" id="PTHR43586:SF8">
    <property type="entry name" value="CYSTEINE DESULFURASE 1, CHLOROPLASTIC"/>
    <property type="match status" value="1"/>
</dbReference>
<dbReference type="GO" id="GO:0031071">
    <property type="term" value="F:cysteine desulfurase activity"/>
    <property type="evidence" value="ECO:0007669"/>
    <property type="project" value="UniProtKB-UniRule"/>
</dbReference>
<dbReference type="InterPro" id="IPR015422">
    <property type="entry name" value="PyrdxlP-dep_Trfase_small"/>
</dbReference>
<evidence type="ECO:0000256" key="8">
    <source>
        <dbReference type="RuleBase" id="RU004506"/>
    </source>
</evidence>
<dbReference type="Gene3D" id="3.40.640.10">
    <property type="entry name" value="Type I PLP-dependent aspartate aminotransferase-like (Major domain)"/>
    <property type="match status" value="1"/>
</dbReference>
<evidence type="ECO:0000256" key="3">
    <source>
        <dbReference type="ARBA" id="ARBA00012239"/>
    </source>
</evidence>
<dbReference type="STRING" id="595536.GCA_000178815_00311"/>
<comment type="catalytic activity">
    <reaction evidence="6 8">
        <text>(sulfur carrier)-H + L-cysteine = (sulfur carrier)-SH + L-alanine</text>
        <dbReference type="Rhea" id="RHEA:43892"/>
        <dbReference type="Rhea" id="RHEA-COMP:14737"/>
        <dbReference type="Rhea" id="RHEA-COMP:14739"/>
        <dbReference type="ChEBI" id="CHEBI:29917"/>
        <dbReference type="ChEBI" id="CHEBI:35235"/>
        <dbReference type="ChEBI" id="CHEBI:57972"/>
        <dbReference type="ChEBI" id="CHEBI:64428"/>
        <dbReference type="EC" id="2.8.1.7"/>
    </reaction>
</comment>
<feature type="compositionally biased region" description="Low complexity" evidence="9">
    <location>
        <begin position="100"/>
        <end position="112"/>
    </location>
</feature>
<comment type="cofactor">
    <cofactor evidence="1 7">
        <name>pyridoxal 5'-phosphate</name>
        <dbReference type="ChEBI" id="CHEBI:597326"/>
    </cofactor>
</comment>
<protein>
    <recommendedName>
        <fullName evidence="3 8">Cysteine desulfurase</fullName>
        <ecNumber evidence="3 8">2.8.1.7</ecNumber>
    </recommendedName>
</protein>
<dbReference type="CDD" id="cd06453">
    <property type="entry name" value="SufS_like"/>
    <property type="match status" value="1"/>
</dbReference>
<sequence>MSSAPSNSAAFGAAAPDAPSEEALMRHGAPAFPDPALIARLANAFFLAPPNEAPAPLSPGAPIVPPALPEAPAPSVVTSVAPLAPARSPMGPPDVPPTTIPSIAPTPNLSTPSAPAGLPPAVLPPALSDVPQPGASAGAYESGTPAAAAIDYSAIPSSLAQFGGVSPLQGPAPYGGYDADSVPGGVKAAPTDNLYFLRKQDVAPGAIPSASSLSLVDRYDADAAAPDAPTADIARESSAYAGPSRADPHRLSDAVALGTPNVALPRISSQERSFAPGAAGPAAADSFYFLDRAGVVPAAPAAAPAEPQGFAPQIVAAAPASPSAFDPYAVKRDFPILQQQVHGKPLVWLDNAATTQKPRAVIDRLAHFYEYENSNIHRAAHALAARSTDAYEAAREKVRRFLKAPSVKDIIFVRGATEAINLVAQSWGRRNVQAGDEIVISWLEHHANIVPWQQLCADKGARLRVAPVDDRGQILLEDYEKLLNPKTRIVSVTQVSNALGTVTPVHEITAMAHRHGARVLIDGAQSVSHMPVDVQSIDCDFFVFSGHKVFGPTGIGVLYGKDEVLADMPPWQGGGNMIADVTFEKTIYQSPPERFEAGTGNIADAVGLGAALDYVESIGMEVIARYEHDLLVYATEKMRLVPGLTFIGTATEKASVLSFVLDGHRTEDVGKALDREGIAVRAGHHCAQPILRRFGLEATVRPSLAFYNSCADVDALVAALLRLQSGRGGPIRDL</sequence>
<organism evidence="11 12">
    <name type="scientific">Methylosinus trichosporium (strain ATCC 35070 / NCIMB 11131 / UNIQEM 75 / OB3b)</name>
    <dbReference type="NCBI Taxonomy" id="595536"/>
    <lineage>
        <taxon>Bacteria</taxon>
        <taxon>Pseudomonadati</taxon>
        <taxon>Pseudomonadota</taxon>
        <taxon>Alphaproteobacteria</taxon>
        <taxon>Hyphomicrobiales</taxon>
        <taxon>Methylocystaceae</taxon>
        <taxon>Methylosinus</taxon>
    </lineage>
</organism>
<evidence type="ECO:0000256" key="9">
    <source>
        <dbReference type="SAM" id="MobiDB-lite"/>
    </source>
</evidence>
<gene>
    <name evidence="11" type="ORF">CQW49_21985</name>
</gene>
<dbReference type="RefSeq" id="WP_003613850.1">
    <property type="nucleotide sequence ID" value="NZ_ADVE02000002.1"/>
</dbReference>
<dbReference type="InterPro" id="IPR010970">
    <property type="entry name" value="Cys_dSase_SufS"/>
</dbReference>
<keyword evidence="5 8" id="KW-0663">Pyridoxal phosphate</keyword>
<feature type="region of interest" description="Disordered" evidence="9">
    <location>
        <begin position="225"/>
        <end position="246"/>
    </location>
</feature>
<feature type="region of interest" description="Disordered" evidence="9">
    <location>
        <begin position="85"/>
        <end position="112"/>
    </location>
</feature>
<dbReference type="AlphaFoldDB" id="A0A2D2D6R8"/>
<dbReference type="Pfam" id="PF00266">
    <property type="entry name" value="Aminotran_5"/>
    <property type="match status" value="1"/>
</dbReference>
<evidence type="ECO:0000256" key="5">
    <source>
        <dbReference type="ARBA" id="ARBA00022898"/>
    </source>
</evidence>
<dbReference type="Proteomes" id="UP000230709">
    <property type="component" value="Plasmid pOB3b1"/>
</dbReference>
<dbReference type="EMBL" id="CP023738">
    <property type="protein sequence ID" value="ATQ70655.1"/>
    <property type="molecule type" value="Genomic_DNA"/>
</dbReference>
<dbReference type="PROSITE" id="PS00595">
    <property type="entry name" value="AA_TRANSFER_CLASS_5"/>
    <property type="match status" value="1"/>
</dbReference>
<proteinExistence type="inferred from homology"/>
<evidence type="ECO:0000256" key="7">
    <source>
        <dbReference type="RuleBase" id="RU004504"/>
    </source>
</evidence>
<dbReference type="SUPFAM" id="SSF53383">
    <property type="entry name" value="PLP-dependent transferases"/>
    <property type="match status" value="1"/>
</dbReference>
<keyword evidence="4 8" id="KW-0808">Transferase</keyword>
<dbReference type="GO" id="GO:0006534">
    <property type="term" value="P:cysteine metabolic process"/>
    <property type="evidence" value="ECO:0007669"/>
    <property type="project" value="UniProtKB-UniRule"/>
</dbReference>
<comment type="function">
    <text evidence="8">Catalyzes the removal of elemental sulfur and selenium atoms from L-cysteine, L-cystine, L-selenocysteine, and L-selenocystine to produce L-alanine.</text>
</comment>
<dbReference type="GO" id="GO:0030170">
    <property type="term" value="F:pyridoxal phosphate binding"/>
    <property type="evidence" value="ECO:0007669"/>
    <property type="project" value="UniProtKB-UniRule"/>
</dbReference>
<feature type="compositionally biased region" description="Low complexity" evidence="9">
    <location>
        <begin position="1"/>
        <end position="18"/>
    </location>
</feature>
<evidence type="ECO:0000256" key="4">
    <source>
        <dbReference type="ARBA" id="ARBA00022679"/>
    </source>
</evidence>
<dbReference type="PANTHER" id="PTHR43586">
    <property type="entry name" value="CYSTEINE DESULFURASE"/>
    <property type="match status" value="1"/>
</dbReference>
<name>A0A2D2D6R8_METT3</name>
<evidence type="ECO:0000256" key="2">
    <source>
        <dbReference type="ARBA" id="ARBA00010447"/>
    </source>
</evidence>
<evidence type="ECO:0000313" key="11">
    <source>
        <dbReference type="EMBL" id="ATQ70655.1"/>
    </source>
</evidence>
<keyword evidence="12" id="KW-1185">Reference proteome</keyword>
<dbReference type="KEGG" id="mtw:CQW49_21985"/>
<evidence type="ECO:0000313" key="12">
    <source>
        <dbReference type="Proteomes" id="UP000230709"/>
    </source>
</evidence>
<keyword evidence="11" id="KW-0614">Plasmid</keyword>
<reference evidence="12" key="1">
    <citation type="submission" date="2017-10" db="EMBL/GenBank/DDBJ databases">
        <title>Completed PacBio SMRT sequence of Methylosinus trichosporium OB3b reveals presence of a third large plasmid.</title>
        <authorList>
            <person name="Charles T.C."/>
            <person name="Lynch M.D.J."/>
            <person name="Heil J.R."/>
            <person name="Cheng J."/>
        </authorList>
    </citation>
    <scope>NUCLEOTIDE SEQUENCE [LARGE SCALE GENOMIC DNA]</scope>
    <source>
        <strain evidence="12">OB3b</strain>
        <plasmid evidence="12">pob3b1</plasmid>
    </source>
</reference>
<dbReference type="InterPro" id="IPR020578">
    <property type="entry name" value="Aminotrans_V_PyrdxlP_BS"/>
</dbReference>
<geneLocation type="plasmid" evidence="12">
    <name>pob3b1</name>
</geneLocation>
<dbReference type="NCBIfam" id="NF041166">
    <property type="entry name" value="f2_encap_cargo1"/>
    <property type="match status" value="1"/>
</dbReference>
<evidence type="ECO:0000256" key="6">
    <source>
        <dbReference type="ARBA" id="ARBA00050776"/>
    </source>
</evidence>
<evidence type="ECO:0000259" key="10">
    <source>
        <dbReference type="Pfam" id="PF00266"/>
    </source>
</evidence>
<evidence type="ECO:0000256" key="1">
    <source>
        <dbReference type="ARBA" id="ARBA00001933"/>
    </source>
</evidence>
<dbReference type="InterPro" id="IPR015424">
    <property type="entry name" value="PyrdxlP-dep_Trfase"/>
</dbReference>
<dbReference type="InterPro" id="IPR000192">
    <property type="entry name" value="Aminotrans_V_dom"/>
</dbReference>
<feature type="compositionally biased region" description="Pro residues" evidence="9">
    <location>
        <begin position="90"/>
        <end position="99"/>
    </location>
</feature>
<dbReference type="NCBIfam" id="TIGR01979">
    <property type="entry name" value="sufS"/>
    <property type="match status" value="1"/>
</dbReference>
<dbReference type="EC" id="2.8.1.7" evidence="3 8"/>
<accession>A0A2D2D6R8</accession>
<comment type="similarity">
    <text evidence="2 8">Belongs to the class-V pyridoxal-phosphate-dependent aminotransferase family. Csd subfamily.</text>
</comment>